<gene>
    <name evidence="3" type="ORF">ISG29_08685</name>
    <name evidence="4" type="ORF">ISG29_11595</name>
</gene>
<evidence type="ECO:0000313" key="5">
    <source>
        <dbReference type="Proteomes" id="UP000656804"/>
    </source>
</evidence>
<dbReference type="RefSeq" id="WP_194503027.1">
    <property type="nucleotide sequence ID" value="NZ_JADIVZ010000003.1"/>
</dbReference>
<dbReference type="InterPro" id="IPR010310">
    <property type="entry name" value="T7SS_ESAT-6-like"/>
</dbReference>
<dbReference type="Pfam" id="PF06013">
    <property type="entry name" value="WXG100"/>
    <property type="match status" value="1"/>
</dbReference>
<dbReference type="EMBL" id="JADIVZ010000003">
    <property type="protein sequence ID" value="MBF4161766.1"/>
    <property type="molecule type" value="Genomic_DNA"/>
</dbReference>
<accession>A0A930V352</accession>
<evidence type="ECO:0000256" key="2">
    <source>
        <dbReference type="SAM" id="Coils"/>
    </source>
</evidence>
<keyword evidence="2" id="KW-0175">Coiled coil</keyword>
<dbReference type="Gene3D" id="1.10.287.1060">
    <property type="entry name" value="ESAT-6-like"/>
    <property type="match status" value="1"/>
</dbReference>
<evidence type="ECO:0000256" key="1">
    <source>
        <dbReference type="RuleBase" id="RU362001"/>
    </source>
</evidence>
<dbReference type="NCBIfam" id="TIGR03930">
    <property type="entry name" value="WXG100_ESAT6"/>
    <property type="match status" value="1"/>
</dbReference>
<dbReference type="Proteomes" id="UP000656804">
    <property type="component" value="Unassembled WGS sequence"/>
</dbReference>
<comment type="caution">
    <text evidence="4">The sequence shown here is derived from an EMBL/GenBank/DDBJ whole genome shotgun (WGS) entry which is preliminary data.</text>
</comment>
<proteinExistence type="inferred from homology"/>
<evidence type="ECO:0000313" key="4">
    <source>
        <dbReference type="EMBL" id="MBF4162334.1"/>
    </source>
</evidence>
<dbReference type="InterPro" id="IPR036689">
    <property type="entry name" value="ESAT-6-like_sf"/>
</dbReference>
<feature type="coiled-coil region" evidence="2">
    <location>
        <begin position="13"/>
        <end position="44"/>
    </location>
</feature>
<sequence length="97" mass="10398">MSNGTISVSHGDIEAQAKNLANIKNQLEGILQAAKSQVDSLRDSGGFKSSAGDSFNVTYQDWTQANLKSVGLLEEMSHYLTKASGAFAEIDNAYTIK</sequence>
<reference evidence="4" key="1">
    <citation type="submission" date="2020-11" db="EMBL/GenBank/DDBJ databases">
        <title>Nocardioides sp. CBS4Y-1, whole genome shotgun sequence.</title>
        <authorList>
            <person name="Tuo L."/>
        </authorList>
    </citation>
    <scope>NUCLEOTIDE SEQUENCE</scope>
    <source>
        <strain evidence="4">CBS4Y-1</strain>
    </source>
</reference>
<dbReference type="AlphaFoldDB" id="A0A930V352"/>
<comment type="similarity">
    <text evidence="1">Belongs to the WXG100 family.</text>
</comment>
<dbReference type="EMBL" id="JADIVZ010000005">
    <property type="protein sequence ID" value="MBF4162334.1"/>
    <property type="molecule type" value="Genomic_DNA"/>
</dbReference>
<organism evidence="4 5">
    <name type="scientific">Nocardioides acrostichi</name>
    <dbReference type="NCBI Taxonomy" id="2784339"/>
    <lineage>
        <taxon>Bacteria</taxon>
        <taxon>Bacillati</taxon>
        <taxon>Actinomycetota</taxon>
        <taxon>Actinomycetes</taxon>
        <taxon>Propionibacteriales</taxon>
        <taxon>Nocardioidaceae</taxon>
        <taxon>Nocardioides</taxon>
    </lineage>
</organism>
<evidence type="ECO:0000313" key="3">
    <source>
        <dbReference type="EMBL" id="MBF4161766.1"/>
    </source>
</evidence>
<name>A0A930V352_9ACTN</name>
<keyword evidence="5" id="KW-1185">Reference proteome</keyword>
<protein>
    <recommendedName>
        <fullName evidence="1">ESAT-6-like protein</fullName>
    </recommendedName>
</protein>
<dbReference type="SUPFAM" id="SSF140453">
    <property type="entry name" value="EsxAB dimer-like"/>
    <property type="match status" value="1"/>
</dbReference>